<organism evidence="2 3">
    <name type="scientific">Vibrio algarum</name>
    <dbReference type="NCBI Taxonomy" id="3020714"/>
    <lineage>
        <taxon>Bacteria</taxon>
        <taxon>Pseudomonadati</taxon>
        <taxon>Pseudomonadota</taxon>
        <taxon>Gammaproteobacteria</taxon>
        <taxon>Vibrionales</taxon>
        <taxon>Vibrionaceae</taxon>
        <taxon>Vibrio</taxon>
    </lineage>
</organism>
<keyword evidence="1" id="KW-0812">Transmembrane</keyword>
<evidence type="ECO:0000256" key="1">
    <source>
        <dbReference type="SAM" id="Phobius"/>
    </source>
</evidence>
<keyword evidence="1" id="KW-0472">Membrane</keyword>
<dbReference type="RefSeq" id="WP_272132563.1">
    <property type="nucleotide sequence ID" value="NZ_JAQLOI010000001.1"/>
</dbReference>
<protein>
    <submittedName>
        <fullName evidence="2">Uncharacterized protein</fullName>
    </submittedName>
</protein>
<sequence>MVNWVTFSNCLDLMKWLSSSLPTLKRNDAAFTAVVPLSFGALVVVSGWER</sequence>
<keyword evidence="1" id="KW-1133">Transmembrane helix</keyword>
<dbReference type="EMBL" id="JAQLOI010000001">
    <property type="protein sequence ID" value="MDB1122648.1"/>
    <property type="molecule type" value="Genomic_DNA"/>
</dbReference>
<keyword evidence="3" id="KW-1185">Reference proteome</keyword>
<evidence type="ECO:0000313" key="3">
    <source>
        <dbReference type="Proteomes" id="UP001210678"/>
    </source>
</evidence>
<accession>A0ABT4YM96</accession>
<feature type="transmembrane region" description="Helical" evidence="1">
    <location>
        <begin position="29"/>
        <end position="48"/>
    </location>
</feature>
<name>A0ABT4YM96_9VIBR</name>
<dbReference type="Proteomes" id="UP001210678">
    <property type="component" value="Unassembled WGS sequence"/>
</dbReference>
<reference evidence="2 3" key="1">
    <citation type="submission" date="2023-01" db="EMBL/GenBank/DDBJ databases">
        <title>Vibrio sp. KJ40-1 sp.nov, isolated from marine algae.</title>
        <authorList>
            <person name="Butt M."/>
            <person name="Kim J.M.J."/>
            <person name="Jeon C.O.C."/>
        </authorList>
    </citation>
    <scope>NUCLEOTIDE SEQUENCE [LARGE SCALE GENOMIC DNA]</scope>
    <source>
        <strain evidence="2 3">KJ40-1</strain>
    </source>
</reference>
<gene>
    <name evidence="2" type="ORF">PGX00_02515</name>
</gene>
<evidence type="ECO:0000313" key="2">
    <source>
        <dbReference type="EMBL" id="MDB1122648.1"/>
    </source>
</evidence>
<proteinExistence type="predicted"/>
<comment type="caution">
    <text evidence="2">The sequence shown here is derived from an EMBL/GenBank/DDBJ whole genome shotgun (WGS) entry which is preliminary data.</text>
</comment>